<dbReference type="EMBL" id="JBJQND010000001">
    <property type="protein sequence ID" value="KAL3892415.1"/>
    <property type="molecule type" value="Genomic_DNA"/>
</dbReference>
<reference evidence="11 12" key="1">
    <citation type="submission" date="2024-11" db="EMBL/GenBank/DDBJ databases">
        <title>Chromosome-level genome assembly of the freshwater bivalve Anodonta woodiana.</title>
        <authorList>
            <person name="Chen X."/>
        </authorList>
    </citation>
    <scope>NUCLEOTIDE SEQUENCE [LARGE SCALE GENOMIC DNA]</scope>
    <source>
        <strain evidence="11">MN2024</strain>
        <tissue evidence="11">Gills</tissue>
    </source>
</reference>
<gene>
    <name evidence="11" type="ORF">ACJMK2_004625</name>
</gene>
<keyword evidence="8" id="KW-0406">Ion transport</keyword>
<evidence type="ECO:0000256" key="6">
    <source>
        <dbReference type="ARBA" id="ARBA00023136"/>
    </source>
</evidence>
<keyword evidence="7" id="KW-1015">Disulfide bond</keyword>
<dbReference type="InterPro" id="IPR036259">
    <property type="entry name" value="MFS_trans_sf"/>
</dbReference>
<comment type="subcellular location">
    <subcellularLocation>
        <location evidence="1 8">Cell membrane</location>
        <topology evidence="1 8">Multi-pass membrane protein</topology>
    </subcellularLocation>
</comment>
<comment type="caution">
    <text evidence="11">The sequence shown here is derived from an EMBL/GenBank/DDBJ whole genome shotgun (WGS) entry which is preliminary data.</text>
</comment>
<dbReference type="SUPFAM" id="SSF100895">
    <property type="entry name" value="Kazal-type serine protease inhibitors"/>
    <property type="match status" value="1"/>
</dbReference>
<sequence length="676" mass="74196">MEEDATIYKVGKPVTDLESEVDVRCGYGQCKPRWLQKLNNPKVLLFLLCSFTLVQAFVINGLINVNTSTIERQFQLSSSRVGTISSAYDFTAAIIGVLTGFYGSRRNKARWLSLAAVAFGTGSLIMALPHFFIDPYQSGDAIIKTCSYNQSLEQCEEAGLGNYIYVLILGQCLHGVGGSILYTIGIVLLDDSVPATSSPLYLGILTGSALLGPGIGYIVGGQFLSIYVDFERVHQDSVRVTPRDPRWIGAWWLGFLVSCGLFWIIALPLSVFGAELPTARRVRETRLNQTYKDDGELQKVFENKQVSIRSLPTTLLRLLRNPTYVCIIISGACEGMVISGMATFLPKFLQNQFDLNAGSAALLTGAIAIPGSAGGTFVGGLLCRCLKLKVKGMTRIPIIACILAVICFAGLFVRCEQPKMAGVSQHYINRSDDELSLIAPCNSECSCKPKFYEPVCDSDGLRYFSSCYAGCSTTVSPGKAFSNCSCVAIQTEQNISMVTTEACQSGCSLVNVFLPIMCAISFFTFMSGVPSDSAILRCIHVSDRTFGMGVKWFFIRMAGSVPGPIIFGAITDLTCKLWNERCGERTSCWIYDNYALARNYFFIILGIKSISIIFFILANLLYVPPKSDVFHMTKEGKEQEAYENELYNDSLVADKDEANANENSVMSLQKTVQTRM</sequence>
<keyword evidence="12" id="KW-1185">Reference proteome</keyword>
<dbReference type="Gene3D" id="1.20.1250.20">
    <property type="entry name" value="MFS general substrate transporter like domains"/>
    <property type="match status" value="1"/>
</dbReference>
<dbReference type="InterPro" id="IPR020846">
    <property type="entry name" value="MFS_dom"/>
</dbReference>
<feature type="domain" description="Kazal-like" evidence="10">
    <location>
        <begin position="435"/>
        <end position="488"/>
    </location>
</feature>
<organism evidence="11 12">
    <name type="scientific">Sinanodonta woodiana</name>
    <name type="common">Chinese pond mussel</name>
    <name type="synonym">Anodonta woodiana</name>
    <dbReference type="NCBI Taxonomy" id="1069815"/>
    <lineage>
        <taxon>Eukaryota</taxon>
        <taxon>Metazoa</taxon>
        <taxon>Spiralia</taxon>
        <taxon>Lophotrochozoa</taxon>
        <taxon>Mollusca</taxon>
        <taxon>Bivalvia</taxon>
        <taxon>Autobranchia</taxon>
        <taxon>Heteroconchia</taxon>
        <taxon>Palaeoheterodonta</taxon>
        <taxon>Unionida</taxon>
        <taxon>Unionoidea</taxon>
        <taxon>Unionidae</taxon>
        <taxon>Unioninae</taxon>
        <taxon>Sinanodonta</taxon>
    </lineage>
</organism>
<dbReference type="InterPro" id="IPR002350">
    <property type="entry name" value="Kazal_dom"/>
</dbReference>
<evidence type="ECO:0000313" key="12">
    <source>
        <dbReference type="Proteomes" id="UP001634394"/>
    </source>
</evidence>
<dbReference type="Pfam" id="PF03137">
    <property type="entry name" value="OATP"/>
    <property type="match status" value="1"/>
</dbReference>
<evidence type="ECO:0000256" key="4">
    <source>
        <dbReference type="ARBA" id="ARBA00022692"/>
    </source>
</evidence>
<accession>A0ABD3Y1R6</accession>
<feature type="transmembrane region" description="Helical" evidence="8">
    <location>
        <begin position="111"/>
        <end position="133"/>
    </location>
</feature>
<feature type="transmembrane region" description="Helical" evidence="8">
    <location>
        <begin position="43"/>
        <end position="63"/>
    </location>
</feature>
<evidence type="ECO:0000256" key="8">
    <source>
        <dbReference type="RuleBase" id="RU362056"/>
    </source>
</evidence>
<comment type="similarity">
    <text evidence="2 8">Belongs to the organo anion transporter (TC 2.A.60) family.</text>
</comment>
<evidence type="ECO:0000256" key="5">
    <source>
        <dbReference type="ARBA" id="ARBA00022989"/>
    </source>
</evidence>
<dbReference type="Proteomes" id="UP001634394">
    <property type="component" value="Unassembled WGS sequence"/>
</dbReference>
<feature type="transmembrane region" description="Helical" evidence="8">
    <location>
        <begin position="248"/>
        <end position="274"/>
    </location>
</feature>
<dbReference type="NCBIfam" id="TIGR00805">
    <property type="entry name" value="oat"/>
    <property type="match status" value="1"/>
</dbReference>
<dbReference type="GO" id="GO:0006811">
    <property type="term" value="P:monoatomic ion transport"/>
    <property type="evidence" value="ECO:0007669"/>
    <property type="project" value="UniProtKB-KW"/>
</dbReference>
<feature type="transmembrane region" description="Helical" evidence="8">
    <location>
        <begin position="509"/>
        <end position="529"/>
    </location>
</feature>
<dbReference type="GO" id="GO:0005886">
    <property type="term" value="C:plasma membrane"/>
    <property type="evidence" value="ECO:0007669"/>
    <property type="project" value="UniProtKB-SubCell"/>
</dbReference>
<feature type="domain" description="Major facilitator superfamily (MFS) profile" evidence="9">
    <location>
        <begin position="44"/>
        <end position="623"/>
    </location>
</feature>
<keyword evidence="3" id="KW-1003">Cell membrane</keyword>
<keyword evidence="8" id="KW-0813">Transport</keyword>
<feature type="transmembrane region" description="Helical" evidence="8">
    <location>
        <begin position="600"/>
        <end position="622"/>
    </location>
</feature>
<feature type="transmembrane region" description="Helical" evidence="8">
    <location>
        <begin position="357"/>
        <end position="383"/>
    </location>
</feature>
<feature type="transmembrane region" description="Helical" evidence="8">
    <location>
        <begin position="201"/>
        <end position="228"/>
    </location>
</feature>
<evidence type="ECO:0000259" key="9">
    <source>
        <dbReference type="PROSITE" id="PS50850"/>
    </source>
</evidence>
<evidence type="ECO:0000259" key="10">
    <source>
        <dbReference type="PROSITE" id="PS51465"/>
    </source>
</evidence>
<keyword evidence="5 8" id="KW-1133">Transmembrane helix</keyword>
<dbReference type="InterPro" id="IPR036058">
    <property type="entry name" value="Kazal_dom_sf"/>
</dbReference>
<feature type="transmembrane region" description="Helical" evidence="8">
    <location>
        <begin position="395"/>
        <end position="413"/>
    </location>
</feature>
<dbReference type="AlphaFoldDB" id="A0ABD3Y1R6"/>
<feature type="transmembrane region" description="Helical" evidence="8">
    <location>
        <begin position="324"/>
        <end position="345"/>
    </location>
</feature>
<name>A0ABD3Y1R6_SINWO</name>
<feature type="transmembrane region" description="Helical" evidence="8">
    <location>
        <begin position="83"/>
        <end position="104"/>
    </location>
</feature>
<evidence type="ECO:0000256" key="7">
    <source>
        <dbReference type="ARBA" id="ARBA00023157"/>
    </source>
</evidence>
<evidence type="ECO:0000256" key="3">
    <source>
        <dbReference type="ARBA" id="ARBA00022475"/>
    </source>
</evidence>
<feature type="transmembrane region" description="Helical" evidence="8">
    <location>
        <begin position="550"/>
        <end position="570"/>
    </location>
</feature>
<dbReference type="PROSITE" id="PS51465">
    <property type="entry name" value="KAZAL_2"/>
    <property type="match status" value="1"/>
</dbReference>
<dbReference type="Pfam" id="PF07648">
    <property type="entry name" value="Kazal_2"/>
    <property type="match status" value="1"/>
</dbReference>
<dbReference type="PANTHER" id="PTHR11388:SF100">
    <property type="entry name" value="SOLUTE CARRIER ORGANIC ANION TRANSPORTER FAMILY MEMBER 4A1"/>
    <property type="match status" value="1"/>
</dbReference>
<dbReference type="PROSITE" id="PS50850">
    <property type="entry name" value="MFS"/>
    <property type="match status" value="1"/>
</dbReference>
<evidence type="ECO:0000256" key="2">
    <source>
        <dbReference type="ARBA" id="ARBA00009657"/>
    </source>
</evidence>
<protein>
    <recommendedName>
        <fullName evidence="8">Solute carrier organic anion transporter family member</fullName>
    </recommendedName>
</protein>
<dbReference type="SUPFAM" id="SSF103473">
    <property type="entry name" value="MFS general substrate transporter"/>
    <property type="match status" value="1"/>
</dbReference>
<dbReference type="PANTHER" id="PTHR11388">
    <property type="entry name" value="ORGANIC ANION TRANSPORTER"/>
    <property type="match status" value="1"/>
</dbReference>
<dbReference type="InterPro" id="IPR004156">
    <property type="entry name" value="OATP"/>
</dbReference>
<feature type="transmembrane region" description="Helical" evidence="8">
    <location>
        <begin position="163"/>
        <end position="189"/>
    </location>
</feature>
<evidence type="ECO:0000256" key="1">
    <source>
        <dbReference type="ARBA" id="ARBA00004651"/>
    </source>
</evidence>
<keyword evidence="6 8" id="KW-0472">Membrane</keyword>
<keyword evidence="4 8" id="KW-0812">Transmembrane</keyword>
<proteinExistence type="inferred from homology"/>
<evidence type="ECO:0000313" key="11">
    <source>
        <dbReference type="EMBL" id="KAL3892415.1"/>
    </source>
</evidence>